<dbReference type="InterPro" id="IPR036388">
    <property type="entry name" value="WH-like_DNA-bd_sf"/>
</dbReference>
<sequence>MSYVEESMAKLNEAGYKYTKRRADMLDIFANETHFIKAKTVQERMADLYPGMSFDTIYRNLRLFVDYNLIETSEVNGERVFRQHCNPEMGHHHHFICRNCGKTVPLKMCPLDYFTDQLPGYKIEGHTFELQGLCADCQENS</sequence>
<evidence type="ECO:0000256" key="1">
    <source>
        <dbReference type="ARBA" id="ARBA00004496"/>
    </source>
</evidence>
<dbReference type="InterPro" id="IPR043135">
    <property type="entry name" value="Fur_C"/>
</dbReference>
<dbReference type="AlphaFoldDB" id="A0A9X3FVC9"/>
<gene>
    <name evidence="11" type="ORF">OW157_01345</name>
</gene>
<keyword evidence="6" id="KW-0805">Transcription regulation</keyword>
<dbReference type="Gene3D" id="3.30.1490.190">
    <property type="match status" value="1"/>
</dbReference>
<evidence type="ECO:0000256" key="3">
    <source>
        <dbReference type="ARBA" id="ARBA00022490"/>
    </source>
</evidence>
<comment type="similarity">
    <text evidence="2">Belongs to the Fur family.</text>
</comment>
<dbReference type="GO" id="GO:1900376">
    <property type="term" value="P:regulation of secondary metabolite biosynthetic process"/>
    <property type="evidence" value="ECO:0007669"/>
    <property type="project" value="TreeGrafter"/>
</dbReference>
<dbReference type="PANTHER" id="PTHR33202:SF1">
    <property type="entry name" value="FERRIC UPTAKE REGULATION PROTEIN"/>
    <property type="match status" value="1"/>
</dbReference>
<organism evidence="11 12">
    <name type="scientific">Aerococcus kribbianus</name>
    <dbReference type="NCBI Taxonomy" id="2999064"/>
    <lineage>
        <taxon>Bacteria</taxon>
        <taxon>Bacillati</taxon>
        <taxon>Bacillota</taxon>
        <taxon>Bacilli</taxon>
        <taxon>Lactobacillales</taxon>
        <taxon>Aerococcaceae</taxon>
        <taxon>Aerococcus</taxon>
    </lineage>
</organism>
<keyword evidence="5 9" id="KW-0862">Zinc</keyword>
<evidence type="ECO:0000256" key="5">
    <source>
        <dbReference type="ARBA" id="ARBA00022833"/>
    </source>
</evidence>
<dbReference type="Proteomes" id="UP001146670">
    <property type="component" value="Unassembled WGS sequence"/>
</dbReference>
<dbReference type="Gene3D" id="1.10.10.10">
    <property type="entry name" value="Winged helix-like DNA-binding domain superfamily/Winged helix DNA-binding domain"/>
    <property type="match status" value="1"/>
</dbReference>
<accession>A0A9X3FVC9</accession>
<keyword evidence="10" id="KW-0408">Iron</keyword>
<dbReference type="GO" id="GO:0003700">
    <property type="term" value="F:DNA-binding transcription factor activity"/>
    <property type="evidence" value="ECO:0007669"/>
    <property type="project" value="InterPro"/>
</dbReference>
<feature type="binding site" evidence="10">
    <location>
        <position position="126"/>
    </location>
    <ligand>
        <name>Fe cation</name>
        <dbReference type="ChEBI" id="CHEBI:24875"/>
    </ligand>
</feature>
<comment type="cofactor">
    <cofactor evidence="9">
        <name>Zn(2+)</name>
        <dbReference type="ChEBI" id="CHEBI:29105"/>
    </cofactor>
    <text evidence="9">Binds 1 zinc ion per subunit.</text>
</comment>
<protein>
    <submittedName>
        <fullName evidence="11">Fur family transcriptional regulator</fullName>
    </submittedName>
</protein>
<feature type="binding site" evidence="9">
    <location>
        <position position="100"/>
    </location>
    <ligand>
        <name>Zn(2+)</name>
        <dbReference type="ChEBI" id="CHEBI:29105"/>
    </ligand>
</feature>
<evidence type="ECO:0000256" key="2">
    <source>
        <dbReference type="ARBA" id="ARBA00007957"/>
    </source>
</evidence>
<dbReference type="InterPro" id="IPR036390">
    <property type="entry name" value="WH_DNA-bd_sf"/>
</dbReference>
<feature type="binding site" evidence="9">
    <location>
        <position position="137"/>
    </location>
    <ligand>
        <name>Zn(2+)</name>
        <dbReference type="ChEBI" id="CHEBI:29105"/>
    </ligand>
</feature>
<dbReference type="PANTHER" id="PTHR33202">
    <property type="entry name" value="ZINC UPTAKE REGULATION PROTEIN"/>
    <property type="match status" value="1"/>
</dbReference>
<dbReference type="Pfam" id="PF01475">
    <property type="entry name" value="FUR"/>
    <property type="match status" value="1"/>
</dbReference>
<evidence type="ECO:0000256" key="4">
    <source>
        <dbReference type="ARBA" id="ARBA00022491"/>
    </source>
</evidence>
<dbReference type="GO" id="GO:0045892">
    <property type="term" value="P:negative regulation of DNA-templated transcription"/>
    <property type="evidence" value="ECO:0007669"/>
    <property type="project" value="TreeGrafter"/>
</dbReference>
<dbReference type="GO" id="GO:0000976">
    <property type="term" value="F:transcription cis-regulatory region binding"/>
    <property type="evidence" value="ECO:0007669"/>
    <property type="project" value="TreeGrafter"/>
</dbReference>
<evidence type="ECO:0000256" key="9">
    <source>
        <dbReference type="PIRSR" id="PIRSR602481-1"/>
    </source>
</evidence>
<feature type="binding site" evidence="10">
    <location>
        <position position="91"/>
    </location>
    <ligand>
        <name>Fe cation</name>
        <dbReference type="ChEBI" id="CHEBI:24875"/>
    </ligand>
</feature>
<feature type="binding site" evidence="9">
    <location>
        <position position="97"/>
    </location>
    <ligand>
        <name>Zn(2+)</name>
        <dbReference type="ChEBI" id="CHEBI:29105"/>
    </ligand>
</feature>
<dbReference type="InterPro" id="IPR002481">
    <property type="entry name" value="FUR"/>
</dbReference>
<comment type="subcellular location">
    <subcellularLocation>
        <location evidence="1">Cytoplasm</location>
    </subcellularLocation>
</comment>
<comment type="caution">
    <text evidence="11">The sequence shown here is derived from an EMBL/GenBank/DDBJ whole genome shotgun (WGS) entry which is preliminary data.</text>
</comment>
<comment type="cofactor">
    <cofactor evidence="10">
        <name>Mn(2+)</name>
        <dbReference type="ChEBI" id="CHEBI:29035"/>
    </cofactor>
    <cofactor evidence="10">
        <name>Fe(2+)</name>
        <dbReference type="ChEBI" id="CHEBI:29033"/>
    </cofactor>
    <text evidence="10">Binds 1 Mn(2+) or Fe(2+) ion per subunit.</text>
</comment>
<name>A0A9X3FVC9_9LACT</name>
<evidence type="ECO:0000256" key="7">
    <source>
        <dbReference type="ARBA" id="ARBA00023125"/>
    </source>
</evidence>
<dbReference type="CDD" id="cd07153">
    <property type="entry name" value="Fur_like"/>
    <property type="match status" value="1"/>
</dbReference>
<evidence type="ECO:0000313" key="11">
    <source>
        <dbReference type="EMBL" id="MCZ0725212.1"/>
    </source>
</evidence>
<evidence type="ECO:0000313" key="12">
    <source>
        <dbReference type="Proteomes" id="UP001146670"/>
    </source>
</evidence>
<dbReference type="SUPFAM" id="SSF46785">
    <property type="entry name" value="Winged helix' DNA-binding domain"/>
    <property type="match status" value="1"/>
</dbReference>
<feature type="binding site" evidence="9">
    <location>
        <position position="134"/>
    </location>
    <ligand>
        <name>Zn(2+)</name>
        <dbReference type="ChEBI" id="CHEBI:29105"/>
    </ligand>
</feature>
<reference evidence="11" key="1">
    <citation type="submission" date="2022-12" db="EMBL/GenBank/DDBJ databases">
        <title>Description and comparative metabolic analysis of Aerococcus sp. nov., isolated from the feces of a pig.</title>
        <authorList>
            <person name="Chang Y.-H."/>
        </authorList>
    </citation>
    <scope>NUCLEOTIDE SEQUENCE</scope>
    <source>
        <strain evidence="11">YH-aer222</strain>
    </source>
</reference>
<evidence type="ECO:0000256" key="6">
    <source>
        <dbReference type="ARBA" id="ARBA00023015"/>
    </source>
</evidence>
<dbReference type="EMBL" id="JAPRFR010000001">
    <property type="protein sequence ID" value="MCZ0725212.1"/>
    <property type="molecule type" value="Genomic_DNA"/>
</dbReference>
<dbReference type="RefSeq" id="WP_268751536.1">
    <property type="nucleotide sequence ID" value="NZ_JAPRFQ010000001.1"/>
</dbReference>
<evidence type="ECO:0000256" key="10">
    <source>
        <dbReference type="PIRSR" id="PIRSR602481-2"/>
    </source>
</evidence>
<keyword evidence="8" id="KW-0804">Transcription</keyword>
<proteinExistence type="inferred from homology"/>
<keyword evidence="9" id="KW-0479">Metal-binding</keyword>
<keyword evidence="4" id="KW-0678">Repressor</keyword>
<evidence type="ECO:0000256" key="8">
    <source>
        <dbReference type="ARBA" id="ARBA00023163"/>
    </source>
</evidence>
<dbReference type="GO" id="GO:0008270">
    <property type="term" value="F:zinc ion binding"/>
    <property type="evidence" value="ECO:0007669"/>
    <property type="project" value="TreeGrafter"/>
</dbReference>
<keyword evidence="3" id="KW-0963">Cytoplasm</keyword>
<dbReference type="GO" id="GO:0005737">
    <property type="term" value="C:cytoplasm"/>
    <property type="evidence" value="ECO:0007669"/>
    <property type="project" value="UniProtKB-SubCell"/>
</dbReference>
<keyword evidence="12" id="KW-1185">Reference proteome</keyword>
<keyword evidence="7" id="KW-0238">DNA-binding</keyword>